<proteinExistence type="inferred from homology"/>
<keyword evidence="8" id="KW-0472">Membrane</keyword>
<accession>A0AAJ4A2M2</accession>
<dbReference type="InterPro" id="IPR011002">
    <property type="entry name" value="FliG_a-hlx"/>
</dbReference>
<dbReference type="GO" id="GO:0005886">
    <property type="term" value="C:plasma membrane"/>
    <property type="evidence" value="ECO:0007669"/>
    <property type="project" value="UniProtKB-SubCell"/>
</dbReference>
<dbReference type="PANTHER" id="PTHR30534">
    <property type="entry name" value="FLAGELLAR MOTOR SWITCH PROTEIN FLIG"/>
    <property type="match status" value="1"/>
</dbReference>
<evidence type="ECO:0000256" key="9">
    <source>
        <dbReference type="ARBA" id="ARBA00023143"/>
    </source>
</evidence>
<dbReference type="AlphaFoldDB" id="A0AAJ4A2M2"/>
<keyword evidence="13" id="KW-0969">Cilium</keyword>
<evidence type="ECO:0000259" key="11">
    <source>
        <dbReference type="Pfam" id="PF14841"/>
    </source>
</evidence>
<dbReference type="GO" id="GO:0003774">
    <property type="term" value="F:cytoskeletal motor activity"/>
    <property type="evidence" value="ECO:0007669"/>
    <property type="project" value="InterPro"/>
</dbReference>
<comment type="similarity">
    <text evidence="3">Belongs to the FliG family.</text>
</comment>
<evidence type="ECO:0000256" key="5">
    <source>
        <dbReference type="ARBA" id="ARBA00022475"/>
    </source>
</evidence>
<dbReference type="GO" id="GO:0009425">
    <property type="term" value="C:bacterial-type flagellum basal body"/>
    <property type="evidence" value="ECO:0007669"/>
    <property type="project" value="UniProtKB-SubCell"/>
</dbReference>
<evidence type="ECO:0000256" key="3">
    <source>
        <dbReference type="ARBA" id="ARBA00010299"/>
    </source>
</evidence>
<dbReference type="InterPro" id="IPR023087">
    <property type="entry name" value="Flg_Motor_Flig_C"/>
</dbReference>
<dbReference type="NCBIfam" id="TIGR00207">
    <property type="entry name" value="fliG"/>
    <property type="match status" value="1"/>
</dbReference>
<keyword evidence="6" id="KW-0145">Chemotaxis</keyword>
<sequence>MNLNPAQQAKFDKMSRAEKIAVLLMLMGEDTTASVFSNMSVDAITEVSKYIASNKSVEKAVAVAVLKEFYAIFQSQQFIIGRGIKYTKELLYRALDVEDADKILEKLSKTLQEDQYFSYLSKIKPQQLSKLLVDEHPQTAALILAHMDAVEAADTLHYFSDDLRSEVLIRIAKLGDISSSVIKRVSDVLKSKLELSSSKEFKIGGLRAVAAILNSFDEKISKETFVKICEQDKEISTLIKDMMFSFEDIKTLEKKAIIEILNSVDKHDLMLALKSASPELRDAFFSVMSEKGKKVFEEEGQFLGVVKMRDIKDAQRRVIKRVESLVEDEIIQLDLGKKEAVK</sequence>
<organism evidence="13 14">
    <name type="scientific">Sulfurimonas xiamenensis</name>
    <dbReference type="NCBI Taxonomy" id="2590021"/>
    <lineage>
        <taxon>Bacteria</taxon>
        <taxon>Pseudomonadati</taxon>
        <taxon>Campylobacterota</taxon>
        <taxon>Epsilonproteobacteria</taxon>
        <taxon>Campylobacterales</taxon>
        <taxon>Sulfurimonadaceae</taxon>
        <taxon>Sulfurimonas</taxon>
    </lineage>
</organism>
<evidence type="ECO:0000256" key="2">
    <source>
        <dbReference type="ARBA" id="ARBA00004413"/>
    </source>
</evidence>
<dbReference type="Pfam" id="PF01706">
    <property type="entry name" value="FliG_C"/>
    <property type="match status" value="1"/>
</dbReference>
<dbReference type="GO" id="GO:0071973">
    <property type="term" value="P:bacterial-type flagellum-dependent cell motility"/>
    <property type="evidence" value="ECO:0007669"/>
    <property type="project" value="InterPro"/>
</dbReference>
<dbReference type="SUPFAM" id="SSF48029">
    <property type="entry name" value="FliG"/>
    <property type="match status" value="2"/>
</dbReference>
<protein>
    <recommendedName>
        <fullName evidence="4">Flagellar motor switch protein FliG</fullName>
    </recommendedName>
</protein>
<feature type="domain" description="Flagellar motor switch protein FliG N-terminal" evidence="12">
    <location>
        <begin position="13"/>
        <end position="114"/>
    </location>
</feature>
<dbReference type="Gene3D" id="1.20.5.2020">
    <property type="match status" value="1"/>
</dbReference>
<dbReference type="EMBL" id="CP041166">
    <property type="protein sequence ID" value="QFR42749.1"/>
    <property type="molecule type" value="Genomic_DNA"/>
</dbReference>
<keyword evidence="14" id="KW-1185">Reference proteome</keyword>
<evidence type="ECO:0000259" key="12">
    <source>
        <dbReference type="Pfam" id="PF14842"/>
    </source>
</evidence>
<evidence type="ECO:0000256" key="1">
    <source>
        <dbReference type="ARBA" id="ARBA00004117"/>
    </source>
</evidence>
<feature type="domain" description="Flagellar motor switch protein FliG C-terminal" evidence="10">
    <location>
        <begin position="228"/>
        <end position="333"/>
    </location>
</feature>
<name>A0AAJ4A2M2_9BACT</name>
<evidence type="ECO:0000256" key="7">
    <source>
        <dbReference type="ARBA" id="ARBA00022779"/>
    </source>
</evidence>
<gene>
    <name evidence="13" type="primary">fliG</name>
    <name evidence="13" type="ORF">FJR47_02015</name>
</gene>
<dbReference type="Pfam" id="PF14842">
    <property type="entry name" value="FliG_N"/>
    <property type="match status" value="1"/>
</dbReference>
<dbReference type="PANTHER" id="PTHR30534:SF0">
    <property type="entry name" value="FLAGELLAR MOTOR SWITCH PROTEIN FLIG"/>
    <property type="match status" value="1"/>
</dbReference>
<dbReference type="InterPro" id="IPR028263">
    <property type="entry name" value="FliG_N"/>
</dbReference>
<comment type="subcellular location">
    <subcellularLocation>
        <location evidence="1">Bacterial flagellum basal body</location>
    </subcellularLocation>
    <subcellularLocation>
        <location evidence="2">Cell membrane</location>
        <topology evidence="2">Peripheral membrane protein</topology>
        <orientation evidence="2">Cytoplasmic side</orientation>
    </subcellularLocation>
</comment>
<dbReference type="KEGG" id="suln:FJR47_02015"/>
<evidence type="ECO:0000313" key="13">
    <source>
        <dbReference type="EMBL" id="QFR42749.1"/>
    </source>
</evidence>
<evidence type="ECO:0000256" key="4">
    <source>
        <dbReference type="ARBA" id="ARBA00021870"/>
    </source>
</evidence>
<dbReference type="Proteomes" id="UP000326061">
    <property type="component" value="Chromosome"/>
</dbReference>
<reference evidence="14" key="1">
    <citation type="submission" date="2019-06" db="EMBL/GenBank/DDBJ databases">
        <title>Sulfurimonas gotlandica sp. nov., a chemoautotrophic and psychrotolerant epsilonproteobacterium isolated from a pelagic redoxcline, and an emended description of the genus Sulfurimonas.</title>
        <authorList>
            <person name="Wang S."/>
            <person name="Jiang L."/>
            <person name="Shao Z."/>
        </authorList>
    </citation>
    <scope>NUCLEOTIDE SEQUENCE [LARGE SCALE GENOMIC DNA]</scope>
    <source>
        <strain evidence="14">1-1N</strain>
    </source>
</reference>
<dbReference type="Gene3D" id="1.10.220.30">
    <property type="match status" value="3"/>
</dbReference>
<keyword evidence="13" id="KW-0282">Flagellum</keyword>
<feature type="domain" description="Flagellar motor switch protein FliG middle" evidence="11">
    <location>
        <begin position="125"/>
        <end position="198"/>
    </location>
</feature>
<dbReference type="InterPro" id="IPR032779">
    <property type="entry name" value="FliG_M"/>
</dbReference>
<dbReference type="GO" id="GO:0006935">
    <property type="term" value="P:chemotaxis"/>
    <property type="evidence" value="ECO:0007669"/>
    <property type="project" value="UniProtKB-KW"/>
</dbReference>
<keyword evidence="5" id="KW-1003">Cell membrane</keyword>
<evidence type="ECO:0000256" key="8">
    <source>
        <dbReference type="ARBA" id="ARBA00023136"/>
    </source>
</evidence>
<dbReference type="RefSeq" id="WP_152298813.1">
    <property type="nucleotide sequence ID" value="NZ_CP041166.1"/>
</dbReference>
<evidence type="ECO:0000313" key="14">
    <source>
        <dbReference type="Proteomes" id="UP000326061"/>
    </source>
</evidence>
<dbReference type="InterPro" id="IPR000090">
    <property type="entry name" value="Flg_Motor_Flig"/>
</dbReference>
<evidence type="ECO:0000259" key="10">
    <source>
        <dbReference type="Pfam" id="PF01706"/>
    </source>
</evidence>
<keyword evidence="13" id="KW-0966">Cell projection</keyword>
<dbReference type="Pfam" id="PF14841">
    <property type="entry name" value="FliG_M"/>
    <property type="match status" value="1"/>
</dbReference>
<keyword evidence="9" id="KW-0975">Bacterial flagellum</keyword>
<evidence type="ECO:0000256" key="6">
    <source>
        <dbReference type="ARBA" id="ARBA00022500"/>
    </source>
</evidence>
<keyword evidence="7" id="KW-0283">Flagellar rotation</keyword>
<dbReference type="PRINTS" id="PR00954">
    <property type="entry name" value="FLGMOTORFLIG"/>
</dbReference>